<dbReference type="EMBL" id="AAWL01000007">
    <property type="protein sequence ID" value="EAX47733.1"/>
    <property type="molecule type" value="Genomic_DNA"/>
</dbReference>
<dbReference type="PANTHER" id="PTHR37478">
    <property type="match status" value="1"/>
</dbReference>
<reference evidence="2 3" key="2">
    <citation type="submission" date="2007-01" db="EMBL/GenBank/DDBJ databases">
        <title>Sequencing of the draft genome and assembly of Thermosinus carboxydivorans Nor1.</title>
        <authorList>
            <consortium name="US DOE Joint Genome Institute (JGI-PGF)"/>
            <person name="Copeland A."/>
            <person name="Lucas S."/>
            <person name="Lapidus A."/>
            <person name="Barry K."/>
            <person name="Glavina del Rio T."/>
            <person name="Dalin E."/>
            <person name="Tice H."/>
            <person name="Bruce D."/>
            <person name="Pitluck S."/>
            <person name="Richardson P."/>
        </authorList>
    </citation>
    <scope>NUCLEOTIDE SEQUENCE [LARGE SCALE GENOMIC DNA]</scope>
    <source>
        <strain evidence="2 3">Nor1</strain>
    </source>
</reference>
<dbReference type="Proteomes" id="UP000005139">
    <property type="component" value="Unassembled WGS sequence"/>
</dbReference>
<dbReference type="InterPro" id="IPR002852">
    <property type="entry name" value="UPF0251"/>
</dbReference>
<comment type="similarity">
    <text evidence="1">Belongs to the UPF0251 family.</text>
</comment>
<reference evidence="2 3" key="1">
    <citation type="submission" date="2007-01" db="EMBL/GenBank/DDBJ databases">
        <title>Annotation of the draft genome assembly of Thermosinus carboxydivorans Nor1.</title>
        <authorList>
            <consortium name="US DOE Joint Genome Institute (JGI-ORNL)"/>
            <person name="Larimer F."/>
            <person name="Land M."/>
            <person name="Hauser L."/>
        </authorList>
    </citation>
    <scope>NUCLEOTIDE SEQUENCE [LARGE SCALE GENOMIC DNA]</scope>
    <source>
        <strain evidence="2 3">Nor1</strain>
    </source>
</reference>
<protein>
    <submittedName>
        <fullName evidence="2">Uncharacterized protein</fullName>
    </submittedName>
</protein>
<accession>A1HQC6</accession>
<comment type="caution">
    <text evidence="2">The sequence shown here is derived from an EMBL/GenBank/DDBJ whole genome shotgun (WGS) entry which is preliminary data.</text>
</comment>
<sequence length="159" mass="17537">MPRKRCCGLVDREPCCRRFMPEGPVLDTTELYVEELEAIRLKDLEGHDQLACAEAMGLTRPTFQRILQSARRKIAAALVEGHAIKIKGGNYMVKNRVFECRDCGHQWEEQPCSAGGKHGYEIACPECGSMSKMKIGADGAKQVCGGHRHSHGHGCCGSH</sequence>
<dbReference type="Pfam" id="PF02001">
    <property type="entry name" value="DUF134"/>
    <property type="match status" value="1"/>
</dbReference>
<gene>
    <name evidence="2" type="ORF">TcarDRAFT_1139</name>
</gene>
<evidence type="ECO:0000313" key="3">
    <source>
        <dbReference type="Proteomes" id="UP000005139"/>
    </source>
</evidence>
<dbReference type="eggNOG" id="COG1342">
    <property type="taxonomic scope" value="Bacteria"/>
</dbReference>
<evidence type="ECO:0000256" key="1">
    <source>
        <dbReference type="ARBA" id="ARBA00009350"/>
    </source>
</evidence>
<dbReference type="RefSeq" id="WP_007289232.1">
    <property type="nucleotide sequence ID" value="NZ_AAWL01000007.1"/>
</dbReference>
<name>A1HQC6_9FIRM</name>
<dbReference type="OrthoDB" id="280278at2"/>
<evidence type="ECO:0000313" key="2">
    <source>
        <dbReference type="EMBL" id="EAX47733.1"/>
    </source>
</evidence>
<dbReference type="PANTHER" id="PTHR37478:SF2">
    <property type="entry name" value="UPF0251 PROTEIN TK0562"/>
    <property type="match status" value="1"/>
</dbReference>
<proteinExistence type="inferred from homology"/>
<organism evidence="2 3">
    <name type="scientific">Thermosinus carboxydivorans Nor1</name>
    <dbReference type="NCBI Taxonomy" id="401526"/>
    <lineage>
        <taxon>Bacteria</taxon>
        <taxon>Bacillati</taxon>
        <taxon>Bacillota</taxon>
        <taxon>Negativicutes</taxon>
        <taxon>Selenomonadales</taxon>
        <taxon>Sporomusaceae</taxon>
        <taxon>Thermosinus</taxon>
    </lineage>
</organism>
<keyword evidence="3" id="KW-1185">Reference proteome</keyword>
<dbReference type="AlphaFoldDB" id="A1HQC6"/>